<reference evidence="2 3" key="1">
    <citation type="submission" date="2014-04" db="EMBL/GenBank/DDBJ databases">
        <authorList>
            <consortium name="DOE Joint Genome Institute"/>
            <person name="Kuo A."/>
            <person name="Kohler A."/>
            <person name="Jargeat P."/>
            <person name="Nagy L.G."/>
            <person name="Floudas D."/>
            <person name="Copeland A."/>
            <person name="Barry K.W."/>
            <person name="Cichocki N."/>
            <person name="Veneault-Fourrey C."/>
            <person name="LaButti K."/>
            <person name="Lindquist E.A."/>
            <person name="Lipzen A."/>
            <person name="Lundell T."/>
            <person name="Morin E."/>
            <person name="Murat C."/>
            <person name="Sun H."/>
            <person name="Tunlid A."/>
            <person name="Henrissat B."/>
            <person name="Grigoriev I.V."/>
            <person name="Hibbett D.S."/>
            <person name="Martin F."/>
            <person name="Nordberg H.P."/>
            <person name="Cantor M.N."/>
            <person name="Hua S.X."/>
        </authorList>
    </citation>
    <scope>NUCLEOTIDE SEQUENCE [LARGE SCALE GENOMIC DNA]</scope>
    <source>
        <strain evidence="2 3">Ve08.2h10</strain>
    </source>
</reference>
<dbReference type="HOGENOM" id="CLU_160849_0_0_1"/>
<evidence type="ECO:0000313" key="2">
    <source>
        <dbReference type="EMBL" id="KIK76425.1"/>
    </source>
</evidence>
<name>A0A0D0DFF0_9AGAM</name>
<dbReference type="EMBL" id="KN827499">
    <property type="protein sequence ID" value="KIK76425.1"/>
    <property type="molecule type" value="Genomic_DNA"/>
</dbReference>
<proteinExistence type="predicted"/>
<gene>
    <name evidence="2" type="ORF">PAXRUDRAFT_18231</name>
</gene>
<feature type="region of interest" description="Disordered" evidence="1">
    <location>
        <begin position="1"/>
        <end position="104"/>
    </location>
</feature>
<protein>
    <submittedName>
        <fullName evidence="2">Uncharacterized protein</fullName>
    </submittedName>
</protein>
<dbReference type="Proteomes" id="UP000054538">
    <property type="component" value="Unassembled WGS sequence"/>
</dbReference>
<evidence type="ECO:0000313" key="3">
    <source>
        <dbReference type="Proteomes" id="UP000054538"/>
    </source>
</evidence>
<accession>A0A0D0DFF0</accession>
<keyword evidence="3" id="KW-1185">Reference proteome</keyword>
<dbReference type="AlphaFoldDB" id="A0A0D0DFF0"/>
<feature type="compositionally biased region" description="Polar residues" evidence="1">
    <location>
        <begin position="72"/>
        <end position="83"/>
    </location>
</feature>
<reference evidence="3" key="2">
    <citation type="submission" date="2015-01" db="EMBL/GenBank/DDBJ databases">
        <title>Evolutionary Origins and Diversification of the Mycorrhizal Mutualists.</title>
        <authorList>
            <consortium name="DOE Joint Genome Institute"/>
            <consortium name="Mycorrhizal Genomics Consortium"/>
            <person name="Kohler A."/>
            <person name="Kuo A."/>
            <person name="Nagy L.G."/>
            <person name="Floudas D."/>
            <person name="Copeland A."/>
            <person name="Barry K.W."/>
            <person name="Cichocki N."/>
            <person name="Veneault-Fourrey C."/>
            <person name="LaButti K."/>
            <person name="Lindquist E.A."/>
            <person name="Lipzen A."/>
            <person name="Lundell T."/>
            <person name="Morin E."/>
            <person name="Murat C."/>
            <person name="Riley R."/>
            <person name="Ohm R."/>
            <person name="Sun H."/>
            <person name="Tunlid A."/>
            <person name="Henrissat B."/>
            <person name="Grigoriev I.V."/>
            <person name="Hibbett D.S."/>
            <person name="Martin F."/>
        </authorList>
    </citation>
    <scope>NUCLEOTIDE SEQUENCE [LARGE SCALE GENOMIC DNA]</scope>
    <source>
        <strain evidence="3">Ve08.2h10</strain>
    </source>
</reference>
<sequence length="104" mass="11349">MPKAKHTSKKVNPVIIPVLGSEEESDTDNNTQPDKPASPIMQVPVPSYKPVKKSNYPSQRNGTPHPKDESAIHQTLVATSSTPVHLPESKVTDVETEELGIRQS</sequence>
<organism evidence="2 3">
    <name type="scientific">Paxillus rubicundulus Ve08.2h10</name>
    <dbReference type="NCBI Taxonomy" id="930991"/>
    <lineage>
        <taxon>Eukaryota</taxon>
        <taxon>Fungi</taxon>
        <taxon>Dikarya</taxon>
        <taxon>Basidiomycota</taxon>
        <taxon>Agaricomycotina</taxon>
        <taxon>Agaricomycetes</taxon>
        <taxon>Agaricomycetidae</taxon>
        <taxon>Boletales</taxon>
        <taxon>Paxilineae</taxon>
        <taxon>Paxillaceae</taxon>
        <taxon>Paxillus</taxon>
    </lineage>
</organism>
<evidence type="ECO:0000256" key="1">
    <source>
        <dbReference type="SAM" id="MobiDB-lite"/>
    </source>
</evidence>
<dbReference type="InParanoid" id="A0A0D0DFF0"/>